<comment type="caution">
    <text evidence="1">The sequence shown here is derived from an EMBL/GenBank/DDBJ whole genome shotgun (WGS) entry which is preliminary data.</text>
</comment>
<dbReference type="Proteomes" id="UP001145742">
    <property type="component" value="Unassembled WGS sequence"/>
</dbReference>
<accession>A0ABQ9D4F7</accession>
<dbReference type="EMBL" id="WHWB01034263">
    <property type="protein sequence ID" value="KAJ7412094.1"/>
    <property type="molecule type" value="Genomic_DNA"/>
</dbReference>
<proteinExistence type="predicted"/>
<gene>
    <name evidence="1" type="ORF">WISP_99083</name>
</gene>
<organism evidence="1 2">
    <name type="scientific">Willisornis vidua</name>
    <name type="common">Xingu scale-backed antbird</name>
    <dbReference type="NCBI Taxonomy" id="1566151"/>
    <lineage>
        <taxon>Eukaryota</taxon>
        <taxon>Metazoa</taxon>
        <taxon>Chordata</taxon>
        <taxon>Craniata</taxon>
        <taxon>Vertebrata</taxon>
        <taxon>Euteleostomi</taxon>
        <taxon>Archelosauria</taxon>
        <taxon>Archosauria</taxon>
        <taxon>Dinosauria</taxon>
        <taxon>Saurischia</taxon>
        <taxon>Theropoda</taxon>
        <taxon>Coelurosauria</taxon>
        <taxon>Aves</taxon>
        <taxon>Neognathae</taxon>
        <taxon>Neoaves</taxon>
        <taxon>Telluraves</taxon>
        <taxon>Australaves</taxon>
        <taxon>Passeriformes</taxon>
        <taxon>Thamnophilidae</taxon>
        <taxon>Willisornis</taxon>
    </lineage>
</organism>
<evidence type="ECO:0000313" key="1">
    <source>
        <dbReference type="EMBL" id="KAJ7412094.1"/>
    </source>
</evidence>
<sequence>MGDGPRRSQCPQLKDHDCENYQLPVNPETMHDLLLQVDRYKSLGPGEIRLSNFERFCLSREVPDDWKLANIVPVRKNCRKKDPRNCRPVSLTSAW</sequence>
<protein>
    <submittedName>
        <fullName evidence="1">Uncharacterized protein</fullName>
    </submittedName>
</protein>
<reference evidence="1" key="1">
    <citation type="submission" date="2019-10" db="EMBL/GenBank/DDBJ databases">
        <authorList>
            <person name="Soares A.E.R."/>
            <person name="Aleixo A."/>
            <person name="Schneider P."/>
            <person name="Miyaki C.Y."/>
            <person name="Schneider M.P."/>
            <person name="Mello C."/>
            <person name="Vasconcelos A.T.R."/>
        </authorList>
    </citation>
    <scope>NUCLEOTIDE SEQUENCE</scope>
    <source>
        <tissue evidence="1">Muscle</tissue>
    </source>
</reference>
<name>A0ABQ9D4F7_9PASS</name>
<evidence type="ECO:0000313" key="2">
    <source>
        <dbReference type="Proteomes" id="UP001145742"/>
    </source>
</evidence>
<keyword evidence="2" id="KW-1185">Reference proteome</keyword>